<name>A0ACC0V2P5_9HYPO</name>
<gene>
    <name evidence="1" type="ORF">N3K66_004350</name>
</gene>
<dbReference type="EMBL" id="CM047943">
    <property type="protein sequence ID" value="KAI9900088.1"/>
    <property type="molecule type" value="Genomic_DNA"/>
</dbReference>
<protein>
    <submittedName>
        <fullName evidence="1">Uncharacterized protein</fullName>
    </submittedName>
</protein>
<organism evidence="1 2">
    <name type="scientific">Trichothecium roseum</name>
    <dbReference type="NCBI Taxonomy" id="47278"/>
    <lineage>
        <taxon>Eukaryota</taxon>
        <taxon>Fungi</taxon>
        <taxon>Dikarya</taxon>
        <taxon>Ascomycota</taxon>
        <taxon>Pezizomycotina</taxon>
        <taxon>Sordariomycetes</taxon>
        <taxon>Hypocreomycetidae</taxon>
        <taxon>Hypocreales</taxon>
        <taxon>Hypocreales incertae sedis</taxon>
        <taxon>Trichothecium</taxon>
    </lineage>
</organism>
<sequence>MTGVARKILICAVADGLILQPLSSKGQRPPQPTKVKFGDSSITSTTRDQVPNTTTSESTFEALGIIGLVSVSKLGYLITITGRQQVAQILGRPIYVVTQVTITPCSSYAEAAESIRGTARYLNQHGSAHSPGEETDDESSSDDGTEIPYEEHDDIEDDHCSTGQTKLSSARSSVAEDVIRKKGSYGRFAQRWFSRNGWTMDQKRTMGMSDSAAMRSPQTPDDEGAGTTFDAANRVSNMIPKLLRMCQIFFGTSKSFYYSYDVDITRSLAKGAAGFIRDDVPLYSQVENDFFWNRHLHQGFIDAGQEQLVLPIMQGFVGQRSFMVDTQPSQVDQNDRESVELSDLSPIEVSDPSDQQTFSERDSTFKRRSTERDYLITIISRRSNKRAGLRYLRRGIDQNGFVANAVETEQILTPNKWDSASRVYSFLQIRGSIPLFFTQSPYSLKPVPALQHSEETNVEAAQKHFERLANTYGNLQVVNLVEKHGVESKIGSKYAEVVDKLNEQTKKQTPVTNTDFAGKIISFEWFDFHHACRGMKFENVSLLLDELKDTLDGSGSTVRQGVSLVQLQEGVVRTNCMDCLDRTNVCQSSFAKHMLELQLKEEGIDLWSQADQQTTWFNTLWADNGDAISKQYASTAAMKGDYTRTRKRDYRGALNDLGLSLARFYSGMVNDYFSQTAIDFLLGSVTDQVFDEFESEMMTKDPAISMPKRRQQAMELCQKRVIADEEEEYQGGWVLLSPSSPDTVRSMSMEEVILLLTDSAVYLCRFDWTLEKVSGFERVALISITDIKAGTYINSTISASHMDEGKNVGFVISYQPGKADIQRRNTRTFSNVGDLGSKVEQMTNEGPNRPVSWMGWMSRNSQSPPPSRKLAFKIPYVDSSIGITGSDPIQSEKEQLDNISADLDRLALQCQVYKEGEARDSIIEKHDIISLEEAKRNTGLFEQLGHSIKKLVWA</sequence>
<comment type="caution">
    <text evidence="1">The sequence shown here is derived from an EMBL/GenBank/DDBJ whole genome shotgun (WGS) entry which is preliminary data.</text>
</comment>
<evidence type="ECO:0000313" key="1">
    <source>
        <dbReference type="EMBL" id="KAI9900088.1"/>
    </source>
</evidence>
<accession>A0ACC0V2P5</accession>
<reference evidence="1" key="1">
    <citation type="submission" date="2022-10" db="EMBL/GenBank/DDBJ databases">
        <title>Complete Genome of Trichothecium roseum strain YXFP-22015, a Plant Pathogen Isolated from Citrus.</title>
        <authorList>
            <person name="Wang Y."/>
            <person name="Zhu L."/>
        </authorList>
    </citation>
    <scope>NUCLEOTIDE SEQUENCE</scope>
    <source>
        <strain evidence="1">YXFP-22015</strain>
    </source>
</reference>
<keyword evidence="2" id="KW-1185">Reference proteome</keyword>
<evidence type="ECO:0000313" key="2">
    <source>
        <dbReference type="Proteomes" id="UP001163324"/>
    </source>
</evidence>
<dbReference type="Proteomes" id="UP001163324">
    <property type="component" value="Chromosome 4"/>
</dbReference>
<proteinExistence type="predicted"/>